<protein>
    <submittedName>
        <fullName evidence="8">SigE family RNA polymerase sigma factor</fullName>
    </submittedName>
</protein>
<dbReference type="InterPro" id="IPR014325">
    <property type="entry name" value="RNA_pol_sigma-E_actinobac"/>
</dbReference>
<dbReference type="InterPro" id="IPR014284">
    <property type="entry name" value="RNA_pol_sigma-70_dom"/>
</dbReference>
<feature type="domain" description="RNA polymerase sigma-70 region 2" evidence="6">
    <location>
        <begin position="18"/>
        <end position="75"/>
    </location>
</feature>
<keyword evidence="2" id="KW-0805">Transcription regulation</keyword>
<dbReference type="InterPro" id="IPR013325">
    <property type="entry name" value="RNA_pol_sigma_r2"/>
</dbReference>
<dbReference type="InterPro" id="IPR007627">
    <property type="entry name" value="RNA_pol_sigma70_r2"/>
</dbReference>
<dbReference type="SUPFAM" id="SSF88946">
    <property type="entry name" value="Sigma2 domain of RNA polymerase sigma factors"/>
    <property type="match status" value="1"/>
</dbReference>
<evidence type="ECO:0000313" key="9">
    <source>
        <dbReference type="Proteomes" id="UP001597351"/>
    </source>
</evidence>
<dbReference type="Gene3D" id="1.10.10.10">
    <property type="entry name" value="Winged helix-like DNA-binding domain superfamily/Winged helix DNA-binding domain"/>
    <property type="match status" value="1"/>
</dbReference>
<evidence type="ECO:0000259" key="7">
    <source>
        <dbReference type="Pfam" id="PF08281"/>
    </source>
</evidence>
<evidence type="ECO:0000256" key="4">
    <source>
        <dbReference type="ARBA" id="ARBA00023125"/>
    </source>
</evidence>
<dbReference type="NCBIfam" id="TIGR02983">
    <property type="entry name" value="SigE-fam_strep"/>
    <property type="match status" value="1"/>
</dbReference>
<dbReference type="InterPro" id="IPR013324">
    <property type="entry name" value="RNA_pol_sigma_r3/r4-like"/>
</dbReference>
<dbReference type="EMBL" id="JBHUGD010000003">
    <property type="protein sequence ID" value="MFD1947378.1"/>
    <property type="molecule type" value="Genomic_DNA"/>
</dbReference>
<evidence type="ECO:0000313" key="8">
    <source>
        <dbReference type="EMBL" id="MFD1947378.1"/>
    </source>
</evidence>
<dbReference type="InterPro" id="IPR013249">
    <property type="entry name" value="RNA_pol_sigma70_r4_t2"/>
</dbReference>
<dbReference type="InterPro" id="IPR039425">
    <property type="entry name" value="RNA_pol_sigma-70-like"/>
</dbReference>
<dbReference type="Pfam" id="PF08281">
    <property type="entry name" value="Sigma70_r4_2"/>
    <property type="match status" value="1"/>
</dbReference>
<evidence type="ECO:0000256" key="1">
    <source>
        <dbReference type="ARBA" id="ARBA00010641"/>
    </source>
</evidence>
<dbReference type="Gene3D" id="1.10.1740.10">
    <property type="match status" value="1"/>
</dbReference>
<dbReference type="CDD" id="cd06171">
    <property type="entry name" value="Sigma70_r4"/>
    <property type="match status" value="1"/>
</dbReference>
<evidence type="ECO:0000256" key="5">
    <source>
        <dbReference type="ARBA" id="ARBA00023163"/>
    </source>
</evidence>
<accession>A0ABW4TPI4</accession>
<dbReference type="InterPro" id="IPR036388">
    <property type="entry name" value="WH-like_DNA-bd_sf"/>
</dbReference>
<keyword evidence="3" id="KW-0731">Sigma factor</keyword>
<dbReference type="PANTHER" id="PTHR43133:SF50">
    <property type="entry name" value="ECF RNA POLYMERASE SIGMA FACTOR SIGM"/>
    <property type="match status" value="1"/>
</dbReference>
<dbReference type="PANTHER" id="PTHR43133">
    <property type="entry name" value="RNA POLYMERASE ECF-TYPE SIGMA FACTO"/>
    <property type="match status" value="1"/>
</dbReference>
<organism evidence="8 9">
    <name type="scientific">Nocardioides aestuarii</name>
    <dbReference type="NCBI Taxonomy" id="252231"/>
    <lineage>
        <taxon>Bacteria</taxon>
        <taxon>Bacillati</taxon>
        <taxon>Actinomycetota</taxon>
        <taxon>Actinomycetes</taxon>
        <taxon>Propionibacteriales</taxon>
        <taxon>Nocardioidaceae</taxon>
        <taxon>Nocardioides</taxon>
    </lineage>
</organism>
<gene>
    <name evidence="8" type="ORF">ACFSDE_11305</name>
</gene>
<comment type="similarity">
    <text evidence="1">Belongs to the sigma-70 factor family. ECF subfamily.</text>
</comment>
<evidence type="ECO:0000256" key="2">
    <source>
        <dbReference type="ARBA" id="ARBA00023015"/>
    </source>
</evidence>
<dbReference type="SUPFAM" id="SSF88659">
    <property type="entry name" value="Sigma3 and sigma4 domains of RNA polymerase sigma factors"/>
    <property type="match status" value="1"/>
</dbReference>
<keyword evidence="4" id="KW-0238">DNA-binding</keyword>
<feature type="domain" description="RNA polymerase sigma factor 70 region 4 type 2" evidence="7">
    <location>
        <begin position="108"/>
        <end position="155"/>
    </location>
</feature>
<dbReference type="NCBIfam" id="TIGR02937">
    <property type="entry name" value="sigma70-ECF"/>
    <property type="match status" value="1"/>
</dbReference>
<evidence type="ECO:0000256" key="3">
    <source>
        <dbReference type="ARBA" id="ARBA00023082"/>
    </source>
</evidence>
<reference evidence="9" key="1">
    <citation type="journal article" date="2019" name="Int. J. Syst. Evol. Microbiol.">
        <title>The Global Catalogue of Microorganisms (GCM) 10K type strain sequencing project: providing services to taxonomists for standard genome sequencing and annotation.</title>
        <authorList>
            <consortium name="The Broad Institute Genomics Platform"/>
            <consortium name="The Broad Institute Genome Sequencing Center for Infectious Disease"/>
            <person name="Wu L."/>
            <person name="Ma J."/>
        </authorList>
    </citation>
    <scope>NUCLEOTIDE SEQUENCE [LARGE SCALE GENOMIC DNA]</scope>
    <source>
        <strain evidence="9">CGMCC 1.12477</strain>
    </source>
</reference>
<dbReference type="RefSeq" id="WP_343918420.1">
    <property type="nucleotide sequence ID" value="NZ_BAAAJT010000002.1"/>
</dbReference>
<keyword evidence="5" id="KW-0804">Transcription</keyword>
<keyword evidence="9" id="KW-1185">Reference proteome</keyword>
<name>A0ABW4TPI4_9ACTN</name>
<proteinExistence type="inferred from homology"/>
<comment type="caution">
    <text evidence="8">The sequence shown here is derived from an EMBL/GenBank/DDBJ whole genome shotgun (WGS) entry which is preliminary data.</text>
</comment>
<dbReference type="Proteomes" id="UP001597351">
    <property type="component" value="Unassembled WGS sequence"/>
</dbReference>
<evidence type="ECO:0000259" key="6">
    <source>
        <dbReference type="Pfam" id="PF04542"/>
    </source>
</evidence>
<dbReference type="Pfam" id="PF04542">
    <property type="entry name" value="Sigma70_r2"/>
    <property type="match status" value="1"/>
</dbReference>
<sequence>MRDDEGFEEYVSARWVTLHRLALLLTASDGTAQELVQETLEKVYVVWPRVAGMDSPDAYVRRVMVNALTSQHRRAFRRREVVVADPPEIAVPPAYEGDLADHDLLWPLVCALPPRQRAVVVLRYYEDLSEREIADELGCSAGTVKSTAHDAMTALRRAVAALATTAQEVDR</sequence>